<name>A0A1M5XJC5_9CLOT</name>
<comment type="similarity">
    <text evidence="2 11 12">Belongs to the chorismate synthase family.</text>
</comment>
<keyword evidence="14" id="KW-1185">Reference proteome</keyword>
<dbReference type="PANTHER" id="PTHR21085">
    <property type="entry name" value="CHORISMATE SYNTHASE"/>
    <property type="match status" value="1"/>
</dbReference>
<dbReference type="PIRSF" id="PIRSF001456">
    <property type="entry name" value="Chorismate_synth"/>
    <property type="match status" value="1"/>
</dbReference>
<dbReference type="GO" id="GO:0004107">
    <property type="term" value="F:chorismate synthase activity"/>
    <property type="evidence" value="ECO:0007669"/>
    <property type="project" value="UniProtKB-UniRule"/>
</dbReference>
<protein>
    <recommendedName>
        <fullName evidence="3 11">Chorismate synthase</fullName>
        <shortName evidence="11">CS</shortName>
        <ecNumber evidence="3 11">4.2.3.5</ecNumber>
    </recommendedName>
    <alternativeName>
        <fullName evidence="11">5-enolpyruvylshikimate-3-phosphate phospholyase</fullName>
    </alternativeName>
</protein>
<evidence type="ECO:0000256" key="8">
    <source>
        <dbReference type="ARBA" id="ARBA00022857"/>
    </source>
</evidence>
<comment type="function">
    <text evidence="11">Catalyzes the anti-1,4-elimination of the C-3 phosphate and the C-6 proR hydrogen from 5-enolpyruvylshikimate-3-phosphate (EPSP) to yield chorismate, which is the branch point compound that serves as the starting substrate for the three terminal pathways of aromatic amino acid biosynthesis. This reaction introduces a second double bond into the aromatic ring system.</text>
</comment>
<sequence>MSTTWGNNIKLTIFGESHGAAIGGVIDGIPAGIKLDVEFIKKEMARRAPGNNNLSTPRKEADEVEILSGYFEEKTTGTPLSFIIKNTNTKSKDYSLFKDIMRPGHGDYTGNVKYFGFNDYRGGGYFSGRITAPLVFAGAIAKQILEKKDMFIGAHIKSIYNIEDTSFNELGINKEELLSLKEESLPLLNKVVKDDMEEIIIKAREEGDSVGGVIELMVLNPGKGLGAPFFDSVESRLSQILFSVPAVKGVEFGDGFNMACLKGSESNDAYVIENKKVKTKSNKNGGILGGITNGMPIIFKVAIKPTPSISKLQETVDIGTMTETTLEVKGRHDPCIISRAIPVIESVTALVMLDLFIDRLKEVNFN</sequence>
<dbReference type="SUPFAM" id="SSF103263">
    <property type="entry name" value="Chorismate synthase, AroC"/>
    <property type="match status" value="1"/>
</dbReference>
<keyword evidence="7 11" id="KW-0274">FAD</keyword>
<dbReference type="OrthoDB" id="9771806at2"/>
<dbReference type="InterPro" id="IPR000453">
    <property type="entry name" value="Chorismate_synth"/>
</dbReference>
<dbReference type="GO" id="GO:0009073">
    <property type="term" value="P:aromatic amino acid family biosynthetic process"/>
    <property type="evidence" value="ECO:0007669"/>
    <property type="project" value="UniProtKB-KW"/>
</dbReference>
<keyword evidence="6 11" id="KW-0288">FMN</keyword>
<comment type="subunit">
    <text evidence="11">Homotetramer.</text>
</comment>
<dbReference type="GO" id="GO:0008652">
    <property type="term" value="P:amino acid biosynthetic process"/>
    <property type="evidence" value="ECO:0007669"/>
    <property type="project" value="UniProtKB-KW"/>
</dbReference>
<evidence type="ECO:0000256" key="6">
    <source>
        <dbReference type="ARBA" id="ARBA00022643"/>
    </source>
</evidence>
<proteinExistence type="inferred from homology"/>
<dbReference type="GO" id="GO:0005829">
    <property type="term" value="C:cytosol"/>
    <property type="evidence" value="ECO:0007669"/>
    <property type="project" value="TreeGrafter"/>
</dbReference>
<evidence type="ECO:0000256" key="10">
    <source>
        <dbReference type="ARBA" id="ARBA00023239"/>
    </source>
</evidence>
<feature type="binding site" evidence="11">
    <location>
        <position position="47"/>
    </location>
    <ligand>
        <name>NADP(+)</name>
        <dbReference type="ChEBI" id="CHEBI:58349"/>
    </ligand>
</feature>
<dbReference type="EMBL" id="FQXP01000008">
    <property type="protein sequence ID" value="SHH99849.1"/>
    <property type="molecule type" value="Genomic_DNA"/>
</dbReference>
<evidence type="ECO:0000256" key="3">
    <source>
        <dbReference type="ARBA" id="ARBA00013036"/>
    </source>
</evidence>
<keyword evidence="5 11" id="KW-0285">Flavoprotein</keyword>
<gene>
    <name evidence="11" type="primary">aroC</name>
    <name evidence="13" type="ORF">SAMN02745196_02297</name>
</gene>
<dbReference type="Proteomes" id="UP000184526">
    <property type="component" value="Unassembled WGS sequence"/>
</dbReference>
<evidence type="ECO:0000256" key="7">
    <source>
        <dbReference type="ARBA" id="ARBA00022827"/>
    </source>
</evidence>
<dbReference type="InterPro" id="IPR020541">
    <property type="entry name" value="Chorismate_synthase_CS"/>
</dbReference>
<comment type="caution">
    <text evidence="11">Lacks conserved residue(s) required for the propagation of feature annotation.</text>
</comment>
<comment type="cofactor">
    <cofactor evidence="11 12">
        <name>FMNH2</name>
        <dbReference type="ChEBI" id="CHEBI:57618"/>
    </cofactor>
    <text evidence="11 12">Reduced FMN (FMNH(2)).</text>
</comment>
<dbReference type="EC" id="4.2.3.5" evidence="3 11"/>
<dbReference type="Gene3D" id="3.60.150.10">
    <property type="entry name" value="Chorismate synthase AroC"/>
    <property type="match status" value="1"/>
</dbReference>
<evidence type="ECO:0000313" key="13">
    <source>
        <dbReference type="EMBL" id="SHH99849.1"/>
    </source>
</evidence>
<evidence type="ECO:0000256" key="1">
    <source>
        <dbReference type="ARBA" id="ARBA00005044"/>
    </source>
</evidence>
<evidence type="ECO:0000256" key="12">
    <source>
        <dbReference type="RuleBase" id="RU000605"/>
    </source>
</evidence>
<evidence type="ECO:0000313" key="14">
    <source>
        <dbReference type="Proteomes" id="UP000184526"/>
    </source>
</evidence>
<dbReference type="PROSITE" id="PS00787">
    <property type="entry name" value="CHORISMATE_SYNTHASE_1"/>
    <property type="match status" value="1"/>
</dbReference>
<dbReference type="InterPro" id="IPR035904">
    <property type="entry name" value="Chorismate_synth_AroC_sf"/>
</dbReference>
<dbReference type="NCBIfam" id="TIGR00033">
    <property type="entry name" value="aroC"/>
    <property type="match status" value="1"/>
</dbReference>
<evidence type="ECO:0000256" key="11">
    <source>
        <dbReference type="HAMAP-Rule" id="MF_00300"/>
    </source>
</evidence>
<dbReference type="UniPathway" id="UPA00053">
    <property type="reaction ID" value="UER00090"/>
</dbReference>
<keyword evidence="10 11" id="KW-0456">Lyase</keyword>
<dbReference type="CDD" id="cd07304">
    <property type="entry name" value="Chorismate_synthase"/>
    <property type="match status" value="1"/>
</dbReference>
<evidence type="ECO:0000256" key="2">
    <source>
        <dbReference type="ARBA" id="ARBA00008014"/>
    </source>
</evidence>
<keyword evidence="9 11" id="KW-0057">Aromatic amino acid biosynthesis</keyword>
<evidence type="ECO:0000256" key="9">
    <source>
        <dbReference type="ARBA" id="ARBA00023141"/>
    </source>
</evidence>
<accession>A0A1M5XJC5</accession>
<comment type="catalytic activity">
    <reaction evidence="11 12">
        <text>5-O-(1-carboxyvinyl)-3-phosphoshikimate = chorismate + phosphate</text>
        <dbReference type="Rhea" id="RHEA:21020"/>
        <dbReference type="ChEBI" id="CHEBI:29748"/>
        <dbReference type="ChEBI" id="CHEBI:43474"/>
        <dbReference type="ChEBI" id="CHEBI:57701"/>
        <dbReference type="EC" id="4.2.3.5"/>
    </reaction>
</comment>
<evidence type="ECO:0000256" key="5">
    <source>
        <dbReference type="ARBA" id="ARBA00022630"/>
    </source>
</evidence>
<dbReference type="PANTHER" id="PTHR21085:SF0">
    <property type="entry name" value="CHORISMATE SYNTHASE"/>
    <property type="match status" value="1"/>
</dbReference>
<dbReference type="AlphaFoldDB" id="A0A1M5XJC5"/>
<dbReference type="PROSITE" id="PS00789">
    <property type="entry name" value="CHORISMATE_SYNTHASE_3"/>
    <property type="match status" value="1"/>
</dbReference>
<organism evidence="13 14">
    <name type="scientific">Clostridium collagenovorans DSM 3089</name>
    <dbReference type="NCBI Taxonomy" id="1121306"/>
    <lineage>
        <taxon>Bacteria</taxon>
        <taxon>Bacillati</taxon>
        <taxon>Bacillota</taxon>
        <taxon>Clostridia</taxon>
        <taxon>Eubacteriales</taxon>
        <taxon>Clostridiaceae</taxon>
        <taxon>Clostridium</taxon>
    </lineage>
</organism>
<dbReference type="STRING" id="1121306.SAMN02745196_02297"/>
<reference evidence="13 14" key="1">
    <citation type="submission" date="2016-11" db="EMBL/GenBank/DDBJ databases">
        <authorList>
            <person name="Jaros S."/>
            <person name="Januszkiewicz K."/>
            <person name="Wedrychowicz H."/>
        </authorList>
    </citation>
    <scope>NUCLEOTIDE SEQUENCE [LARGE SCALE GENOMIC DNA]</scope>
    <source>
        <strain evidence="13 14">DSM 3089</strain>
    </source>
</reference>
<keyword evidence="4 11" id="KW-0028">Amino-acid biosynthesis</keyword>
<dbReference type="HAMAP" id="MF_00300">
    <property type="entry name" value="Chorismate_synth"/>
    <property type="match status" value="1"/>
</dbReference>
<dbReference type="GO" id="GO:0010181">
    <property type="term" value="F:FMN binding"/>
    <property type="evidence" value="ECO:0007669"/>
    <property type="project" value="TreeGrafter"/>
</dbReference>
<comment type="pathway">
    <text evidence="1 11 12">Metabolic intermediate biosynthesis; chorismate biosynthesis; chorismate from D-erythrose 4-phosphate and phosphoenolpyruvate: step 7/7.</text>
</comment>
<feature type="binding site" evidence="11">
    <location>
        <position position="289"/>
    </location>
    <ligand>
        <name>FMN</name>
        <dbReference type="ChEBI" id="CHEBI:58210"/>
    </ligand>
</feature>
<evidence type="ECO:0000256" key="4">
    <source>
        <dbReference type="ARBA" id="ARBA00022605"/>
    </source>
</evidence>
<dbReference type="NCBIfam" id="NF003793">
    <property type="entry name" value="PRK05382.1"/>
    <property type="match status" value="1"/>
</dbReference>
<dbReference type="PROSITE" id="PS00788">
    <property type="entry name" value="CHORISMATE_SYNTHASE_2"/>
    <property type="match status" value="1"/>
</dbReference>
<feature type="binding site" evidence="11">
    <location>
        <position position="331"/>
    </location>
    <ligand>
        <name>FMN</name>
        <dbReference type="ChEBI" id="CHEBI:58210"/>
    </ligand>
</feature>
<feature type="binding site" evidence="11">
    <location>
        <begin position="304"/>
        <end position="308"/>
    </location>
    <ligand>
        <name>FMN</name>
        <dbReference type="ChEBI" id="CHEBI:58210"/>
    </ligand>
</feature>
<dbReference type="GO" id="GO:0009423">
    <property type="term" value="P:chorismate biosynthetic process"/>
    <property type="evidence" value="ECO:0007669"/>
    <property type="project" value="UniProtKB-UniRule"/>
</dbReference>
<dbReference type="Pfam" id="PF01264">
    <property type="entry name" value="Chorismate_synt"/>
    <property type="match status" value="1"/>
</dbReference>
<dbReference type="RefSeq" id="WP_072832152.1">
    <property type="nucleotide sequence ID" value="NZ_FQXP01000008.1"/>
</dbReference>
<keyword evidence="8 11" id="KW-0521">NADP</keyword>